<dbReference type="Pfam" id="PF13844">
    <property type="entry name" value="Glyco_transf_41"/>
    <property type="match status" value="2"/>
</dbReference>
<dbReference type="Gene3D" id="3.40.50.11380">
    <property type="match status" value="1"/>
</dbReference>
<evidence type="ECO:0000256" key="8">
    <source>
        <dbReference type="PROSITE-ProRule" id="PRU00339"/>
    </source>
</evidence>
<dbReference type="PROSITE" id="PS50005">
    <property type="entry name" value="TPR"/>
    <property type="match status" value="1"/>
</dbReference>
<dbReference type="InterPro" id="IPR051939">
    <property type="entry name" value="Glycosyltr_41/O-GlcNAc_trsf"/>
</dbReference>
<feature type="repeat" description="TPR" evidence="8">
    <location>
        <begin position="208"/>
        <end position="241"/>
    </location>
</feature>
<dbReference type="KEGG" id="atw:C0099_10040"/>
<name>A0A2I6S7L3_9RHOO</name>
<dbReference type="InterPro" id="IPR011990">
    <property type="entry name" value="TPR-like_helical_dom_sf"/>
</dbReference>
<evidence type="ECO:0000313" key="11">
    <source>
        <dbReference type="Proteomes" id="UP000242205"/>
    </source>
</evidence>
<dbReference type="EMBL" id="CP025682">
    <property type="protein sequence ID" value="AUN95238.1"/>
    <property type="molecule type" value="Genomic_DNA"/>
</dbReference>
<keyword evidence="5" id="KW-0808">Transferase</keyword>
<keyword evidence="6" id="KW-0677">Repeat</keyword>
<evidence type="ECO:0000256" key="2">
    <source>
        <dbReference type="ARBA" id="ARBA00005386"/>
    </source>
</evidence>
<evidence type="ECO:0000313" key="10">
    <source>
        <dbReference type="EMBL" id="AUN95238.1"/>
    </source>
</evidence>
<protein>
    <recommendedName>
        <fullName evidence="3">protein O-GlcNAc transferase</fullName>
        <ecNumber evidence="3">2.4.1.255</ecNumber>
    </recommendedName>
</protein>
<evidence type="ECO:0000256" key="6">
    <source>
        <dbReference type="ARBA" id="ARBA00022737"/>
    </source>
</evidence>
<reference evidence="10 11" key="1">
    <citation type="submission" date="2018-01" db="EMBL/GenBank/DDBJ databases">
        <authorList>
            <person name="Fu G.-Y."/>
        </authorList>
    </citation>
    <scope>NUCLEOTIDE SEQUENCE [LARGE SCALE GENOMIC DNA]</scope>
    <source>
        <strain evidence="10 11">SY39</strain>
    </source>
</reference>
<dbReference type="SUPFAM" id="SSF48452">
    <property type="entry name" value="TPR-like"/>
    <property type="match status" value="1"/>
</dbReference>
<keyword evidence="4" id="KW-0328">Glycosyltransferase</keyword>
<dbReference type="Proteomes" id="UP000242205">
    <property type="component" value="Chromosome"/>
</dbReference>
<evidence type="ECO:0000256" key="3">
    <source>
        <dbReference type="ARBA" id="ARBA00011970"/>
    </source>
</evidence>
<dbReference type="AlphaFoldDB" id="A0A2I6S7L3"/>
<feature type="domain" description="O-GlcNAc transferase C-terminal" evidence="9">
    <location>
        <begin position="288"/>
        <end position="434"/>
    </location>
</feature>
<comment type="similarity">
    <text evidence="2">Belongs to the glycosyltransferase 41 family. O-GlcNAc transferase subfamily.</text>
</comment>
<sequence>MDELCVVTDSCRQFLLAGRPADARRLAGRALTSHPGSARLRHLYATACLSMSDWGEAETALRVVLAQDGGKAQAWDHLGVALHHQRRHGQARDAFERSLTLAAGVATTWSNAASNAFDGGLYAEALRCAERALELDDGLAPAWLAKGNALLALARPREAALCLERAVALPGAGPAERSSLAMAWSECGRGDEAVEMLQDLLVTHPEQADARFNLALVHYRAGRVRAALDLYRAAVGQDPDNAAAWSAWLFALTHCDDCAPEEVFAAHRRFGQHFARISARSRRHEHLSRDPQRRLRIGFVSGDLREHPVARFIAPVWRLLRAAGFDIVAYHTAPFEDGVSGELRALTDGWESVHALDDGALAHLVEADAIDILFDLSGHTAYNRLPVFARRPAPVQISWMGYPATTGLDAIDYRLVNAHALPPDEGDAWFTERLIRLRLANAFEPPADLPAVTPLPARRNGAVSFGSFARAGKVTPATIALWSAVLRALPESRMIVGGMDEAGVRDRIAALFEGEGVPATRIELRPRLSRDDYLRAHADVDVLLDTTPYSGGTSVSYGLWMGVPTIAFAPPGAPLHQRHGAGMLAEAGLPEWIAGGREAFVECAVRASADLPALEALRHGLRARMLALRTRQSRDDELPVILRRMWRAWCAGDVFEAPR</sequence>
<keyword evidence="7 8" id="KW-0802">TPR repeat</keyword>
<feature type="domain" description="O-GlcNAc transferase C-terminal" evidence="9">
    <location>
        <begin position="460"/>
        <end position="621"/>
    </location>
</feature>
<dbReference type="SMART" id="SM00028">
    <property type="entry name" value="TPR"/>
    <property type="match status" value="5"/>
</dbReference>
<keyword evidence="11" id="KW-1185">Reference proteome</keyword>
<dbReference type="InterPro" id="IPR019734">
    <property type="entry name" value="TPR_rpt"/>
</dbReference>
<dbReference type="EC" id="2.4.1.255" evidence="3"/>
<dbReference type="PANTHER" id="PTHR44835:SF1">
    <property type="entry name" value="PROTEIN O-GLCNAC TRANSFERASE"/>
    <property type="match status" value="1"/>
</dbReference>
<gene>
    <name evidence="10" type="ORF">C0099_10040</name>
</gene>
<proteinExistence type="inferred from homology"/>
<dbReference type="Pfam" id="PF13432">
    <property type="entry name" value="TPR_16"/>
    <property type="match status" value="1"/>
</dbReference>
<organism evidence="10 11">
    <name type="scientific">Pseudazoarcus pumilus</name>
    <dbReference type="NCBI Taxonomy" id="2067960"/>
    <lineage>
        <taxon>Bacteria</taxon>
        <taxon>Pseudomonadati</taxon>
        <taxon>Pseudomonadota</taxon>
        <taxon>Betaproteobacteria</taxon>
        <taxon>Rhodocyclales</taxon>
        <taxon>Zoogloeaceae</taxon>
        <taxon>Pseudazoarcus</taxon>
    </lineage>
</organism>
<evidence type="ECO:0000256" key="1">
    <source>
        <dbReference type="ARBA" id="ARBA00004922"/>
    </source>
</evidence>
<evidence type="ECO:0000256" key="5">
    <source>
        <dbReference type="ARBA" id="ARBA00022679"/>
    </source>
</evidence>
<evidence type="ECO:0000259" key="9">
    <source>
        <dbReference type="Pfam" id="PF13844"/>
    </source>
</evidence>
<dbReference type="PANTHER" id="PTHR44835">
    <property type="entry name" value="UDP-N-ACETYLGLUCOSAMINE--PEPTIDE N-ACETYLGLUCOSAMINYLTRANSFERASE SPINDLY-RELATED"/>
    <property type="match status" value="1"/>
</dbReference>
<dbReference type="OrthoDB" id="101857at2"/>
<dbReference type="Gene3D" id="3.40.50.2000">
    <property type="entry name" value="Glycogen Phosphorylase B"/>
    <property type="match status" value="1"/>
</dbReference>
<evidence type="ECO:0000256" key="7">
    <source>
        <dbReference type="ARBA" id="ARBA00022803"/>
    </source>
</evidence>
<evidence type="ECO:0000256" key="4">
    <source>
        <dbReference type="ARBA" id="ARBA00022676"/>
    </source>
</evidence>
<dbReference type="Pfam" id="PF14559">
    <property type="entry name" value="TPR_19"/>
    <property type="match status" value="1"/>
</dbReference>
<dbReference type="RefSeq" id="WP_102247304.1">
    <property type="nucleotide sequence ID" value="NZ_CP025682.1"/>
</dbReference>
<dbReference type="Gene3D" id="1.25.40.10">
    <property type="entry name" value="Tetratricopeptide repeat domain"/>
    <property type="match status" value="1"/>
</dbReference>
<dbReference type="GO" id="GO:0097363">
    <property type="term" value="F:protein O-acetylglucosaminyltransferase activity"/>
    <property type="evidence" value="ECO:0007669"/>
    <property type="project" value="UniProtKB-EC"/>
</dbReference>
<accession>A0A2I6S7L3</accession>
<comment type="pathway">
    <text evidence="1">Protein modification; protein glycosylation.</text>
</comment>
<dbReference type="InterPro" id="IPR029489">
    <property type="entry name" value="OGT/SEC/SPY_C"/>
</dbReference>